<gene>
    <name evidence="3" type="ORF">JIG36_38860</name>
</gene>
<dbReference type="RefSeq" id="WP_203381447.1">
    <property type="nucleotide sequence ID" value="NZ_JAENHP010000019.1"/>
</dbReference>
<dbReference type="Proteomes" id="UP000632138">
    <property type="component" value="Unassembled WGS sequence"/>
</dbReference>
<feature type="transmembrane region" description="Helical" evidence="2">
    <location>
        <begin position="231"/>
        <end position="250"/>
    </location>
</feature>
<reference evidence="3 4" key="1">
    <citation type="submission" date="2021-01" db="EMBL/GenBank/DDBJ databases">
        <title>Actinoplanes sp. nov. LDG1-06 isolated from lichen.</title>
        <authorList>
            <person name="Saeng-In P."/>
            <person name="Phongsopitanun W."/>
            <person name="Kanchanasin P."/>
            <person name="Yuki M."/>
            <person name="Kudo T."/>
            <person name="Ohkuma M."/>
            <person name="Tanasupawat S."/>
        </authorList>
    </citation>
    <scope>NUCLEOTIDE SEQUENCE [LARGE SCALE GENOMIC DNA]</scope>
    <source>
        <strain evidence="3 4">LDG1-06</strain>
    </source>
</reference>
<keyword evidence="4" id="KW-1185">Reference proteome</keyword>
<evidence type="ECO:0000256" key="1">
    <source>
        <dbReference type="SAM" id="MobiDB-lite"/>
    </source>
</evidence>
<feature type="transmembrane region" description="Helical" evidence="2">
    <location>
        <begin position="199"/>
        <end position="219"/>
    </location>
</feature>
<evidence type="ECO:0000313" key="3">
    <source>
        <dbReference type="EMBL" id="MBM2621482.1"/>
    </source>
</evidence>
<feature type="transmembrane region" description="Helical" evidence="2">
    <location>
        <begin position="89"/>
        <end position="106"/>
    </location>
</feature>
<keyword evidence="2" id="KW-0812">Transmembrane</keyword>
<feature type="transmembrane region" description="Helical" evidence="2">
    <location>
        <begin position="113"/>
        <end position="130"/>
    </location>
</feature>
<organism evidence="3 4">
    <name type="scientific">Paractinoplanes ovalisporus</name>
    <dbReference type="NCBI Taxonomy" id="2810368"/>
    <lineage>
        <taxon>Bacteria</taxon>
        <taxon>Bacillati</taxon>
        <taxon>Actinomycetota</taxon>
        <taxon>Actinomycetes</taxon>
        <taxon>Micromonosporales</taxon>
        <taxon>Micromonosporaceae</taxon>
        <taxon>Paractinoplanes</taxon>
    </lineage>
</organism>
<feature type="transmembrane region" description="Helical" evidence="2">
    <location>
        <begin position="271"/>
        <end position="291"/>
    </location>
</feature>
<dbReference type="EMBL" id="JAENHP010000019">
    <property type="protein sequence ID" value="MBM2621482.1"/>
    <property type="molecule type" value="Genomic_DNA"/>
</dbReference>
<name>A0ABS2ANQ4_9ACTN</name>
<protein>
    <submittedName>
        <fullName evidence="3">Uncharacterized protein</fullName>
    </submittedName>
</protein>
<feature type="region of interest" description="Disordered" evidence="1">
    <location>
        <begin position="163"/>
        <end position="185"/>
    </location>
</feature>
<feature type="transmembrane region" description="Helical" evidence="2">
    <location>
        <begin position="422"/>
        <end position="440"/>
    </location>
</feature>
<proteinExistence type="predicted"/>
<accession>A0ABS2ANQ4</accession>
<sequence length="446" mass="45858">MVERLARFAVRMAARRWPAELAGTMREEWLAELAYVRGARAKLAFAGSLLVSPALDGPSWADRFAGLGRAAGVTLAAAVVANLARGSGVFAPLLLVLAAIVLAAIGRRVRVSVPLVGAAMFVFLFAGNPVPVMPFMGAADIAPAIVTWVLVMTLLQRSLRRNQNRDEDHGRIRGRGAEPGGARGRVADRERNRGYVRTAILGGSAAVMLATIAGSARAAAALGIPAWTAPAWFPLALLPGGTVTFGPYFADGSAAFGSLQAVGPAFHASDILLANAAVMAGPLLLCTAFLLHRGGRPGQPAAIEHGVHRHQPGTDASARKSRPGSAAVPALSLRPLPRLATDALARRASRLSPRLTGLARHAANTVALAGRDLRLPAGLAAALVALAAGPKLPASFDSGDAALRAMVDNSAAFGFGFVEHPVGLGAVALLAAVLVMRAVGARAASR</sequence>
<evidence type="ECO:0000313" key="4">
    <source>
        <dbReference type="Proteomes" id="UP000632138"/>
    </source>
</evidence>
<keyword evidence="2" id="KW-0472">Membrane</keyword>
<feature type="region of interest" description="Disordered" evidence="1">
    <location>
        <begin position="300"/>
        <end position="327"/>
    </location>
</feature>
<feature type="transmembrane region" description="Helical" evidence="2">
    <location>
        <begin position="136"/>
        <end position="155"/>
    </location>
</feature>
<evidence type="ECO:0000256" key="2">
    <source>
        <dbReference type="SAM" id="Phobius"/>
    </source>
</evidence>
<comment type="caution">
    <text evidence="3">The sequence shown here is derived from an EMBL/GenBank/DDBJ whole genome shotgun (WGS) entry which is preliminary data.</text>
</comment>
<keyword evidence="2" id="KW-1133">Transmembrane helix</keyword>